<dbReference type="eggNOG" id="ENOG502ZPCV">
    <property type="taxonomic scope" value="Bacteria"/>
</dbReference>
<name>A0A069QL30_HOYLO</name>
<dbReference type="InterPro" id="IPR014941">
    <property type="entry name" value="FimB/Mfa2/Mfa3"/>
</dbReference>
<evidence type="ECO:0000256" key="1">
    <source>
        <dbReference type="ARBA" id="ARBA00004442"/>
    </source>
</evidence>
<evidence type="ECO:0000256" key="8">
    <source>
        <dbReference type="SAM" id="SignalP"/>
    </source>
</evidence>
<dbReference type="Proteomes" id="UP000027442">
    <property type="component" value="Unassembled WGS sequence"/>
</dbReference>
<evidence type="ECO:0000256" key="7">
    <source>
        <dbReference type="ARBA" id="ARBA00023288"/>
    </source>
</evidence>
<gene>
    <name evidence="9" type="ORF">HMPREF1991_00486</name>
</gene>
<keyword evidence="6" id="KW-0998">Cell outer membrane</keyword>
<sequence>MTNNKRLAYAFTCILALFFVACEKPVVENEHEKVAESDGITLIFEAPTTEPYAEIGEASPPYAIKNAPLTQLSVSVFKSGKRVKSVHLSADNDLFMKPSLRLDDGTYSVVAVTHAGMGHATITNAQRITFYKNKVTDTYIYNGEITVSGKSTYTLPMTRVTAMFQLAVTSPLPQNVTQVEFKYTGGSSTLDAKSLEGCVASRETETREVSESMRTTPPTLAIYTFPRRESDGLKIKVSFNDKNGNTLYEEDYQDVPVKVGMRTCYKCNLPNDFVDALSKGGHVEEK</sequence>
<keyword evidence="4" id="KW-0472">Membrane</keyword>
<evidence type="ECO:0000256" key="5">
    <source>
        <dbReference type="ARBA" id="ARBA00023139"/>
    </source>
</evidence>
<dbReference type="AlphaFoldDB" id="A0A069QL30"/>
<protein>
    <submittedName>
        <fullName evidence="9">Uncharacterized protein</fullName>
    </submittedName>
</protein>
<keyword evidence="7" id="KW-0449">Lipoprotein</keyword>
<evidence type="ECO:0000256" key="3">
    <source>
        <dbReference type="ARBA" id="ARBA00022729"/>
    </source>
</evidence>
<dbReference type="PROSITE" id="PS51257">
    <property type="entry name" value="PROKAR_LIPOPROTEIN"/>
    <property type="match status" value="1"/>
</dbReference>
<keyword evidence="5" id="KW-0564">Palmitate</keyword>
<evidence type="ECO:0000256" key="2">
    <source>
        <dbReference type="ARBA" id="ARBA00007248"/>
    </source>
</evidence>
<dbReference type="PATRIC" id="fig|1122985.7.peg.509"/>
<dbReference type="HOGENOM" id="CLU_083303_0_0_10"/>
<keyword evidence="10" id="KW-1185">Reference proteome</keyword>
<proteinExistence type="inferred from homology"/>
<feature type="signal peptide" evidence="8">
    <location>
        <begin position="1"/>
        <end position="21"/>
    </location>
</feature>
<comment type="subcellular location">
    <subcellularLocation>
        <location evidence="1">Cell outer membrane</location>
    </subcellularLocation>
</comment>
<evidence type="ECO:0000256" key="4">
    <source>
        <dbReference type="ARBA" id="ARBA00023136"/>
    </source>
</evidence>
<keyword evidence="3 8" id="KW-0732">Signal</keyword>
<dbReference type="RefSeq" id="WP_018966229.1">
    <property type="nucleotide sequence ID" value="NZ_KB899210.1"/>
</dbReference>
<feature type="chain" id="PRO_5001665480" evidence="8">
    <location>
        <begin position="22"/>
        <end position="286"/>
    </location>
</feature>
<dbReference type="GO" id="GO:0009279">
    <property type="term" value="C:cell outer membrane"/>
    <property type="evidence" value="ECO:0007669"/>
    <property type="project" value="UniProtKB-SubCell"/>
</dbReference>
<reference evidence="9 10" key="1">
    <citation type="submission" date="2013-08" db="EMBL/GenBank/DDBJ databases">
        <authorList>
            <person name="Weinstock G."/>
            <person name="Sodergren E."/>
            <person name="Wylie T."/>
            <person name="Fulton L."/>
            <person name="Fulton R."/>
            <person name="Fronick C."/>
            <person name="O'Laughlin M."/>
            <person name="Godfrey J."/>
            <person name="Miner T."/>
            <person name="Herter B."/>
            <person name="Appelbaum E."/>
            <person name="Cordes M."/>
            <person name="Lek S."/>
            <person name="Wollam A."/>
            <person name="Pepin K.H."/>
            <person name="Palsikar V.B."/>
            <person name="Mitreva M."/>
            <person name="Wilson R.K."/>
        </authorList>
    </citation>
    <scope>NUCLEOTIDE SEQUENCE [LARGE SCALE GENOMIC DNA]</scope>
    <source>
        <strain evidence="9 10">ATCC 15930</strain>
    </source>
</reference>
<comment type="caution">
    <text evidence="9">The sequence shown here is derived from an EMBL/GenBank/DDBJ whole genome shotgun (WGS) entry which is preliminary data.</text>
</comment>
<evidence type="ECO:0000256" key="6">
    <source>
        <dbReference type="ARBA" id="ARBA00023237"/>
    </source>
</evidence>
<evidence type="ECO:0000313" key="10">
    <source>
        <dbReference type="Proteomes" id="UP000027442"/>
    </source>
</evidence>
<accession>A0A069QL30</accession>
<comment type="similarity">
    <text evidence="2">Belongs to the bacteroidetes fimbrillin superfamily. FimB/Mfa2 family.</text>
</comment>
<dbReference type="Pfam" id="PF08842">
    <property type="entry name" value="Mfa2"/>
    <property type="match status" value="1"/>
</dbReference>
<evidence type="ECO:0000313" key="9">
    <source>
        <dbReference type="EMBL" id="KDR53510.1"/>
    </source>
</evidence>
<dbReference type="EMBL" id="JNGW01000015">
    <property type="protein sequence ID" value="KDR53510.1"/>
    <property type="molecule type" value="Genomic_DNA"/>
</dbReference>
<organism evidence="9 10">
    <name type="scientific">Hoylesella loescheii DSM 19665 = JCM 12249 = ATCC 15930</name>
    <dbReference type="NCBI Taxonomy" id="1122985"/>
    <lineage>
        <taxon>Bacteria</taxon>
        <taxon>Pseudomonadati</taxon>
        <taxon>Bacteroidota</taxon>
        <taxon>Bacteroidia</taxon>
        <taxon>Bacteroidales</taxon>
        <taxon>Prevotellaceae</taxon>
        <taxon>Hoylesella</taxon>
    </lineage>
</organism>